<dbReference type="FunFam" id="1.10.540.10:FF:000001">
    <property type="entry name" value="Very long-chain-specific acyl-CoA dehydrogenase, mitochondrial"/>
    <property type="match status" value="1"/>
</dbReference>
<feature type="domain" description="Acyl-CoA oxidase/dehydrogenase middle" evidence="10">
    <location>
        <begin position="185"/>
        <end position="288"/>
    </location>
</feature>
<evidence type="ECO:0000256" key="8">
    <source>
        <dbReference type="SAM" id="MobiDB-lite"/>
    </source>
</evidence>
<dbReference type="InterPro" id="IPR046373">
    <property type="entry name" value="Acyl-CoA_Oxase/DH_mid-dom_sf"/>
</dbReference>
<dbReference type="Pfam" id="PF02771">
    <property type="entry name" value="Acyl-CoA_dh_N"/>
    <property type="match status" value="1"/>
</dbReference>
<keyword evidence="4 7" id="KW-0274">FAD</keyword>
<evidence type="ECO:0000256" key="6">
    <source>
        <dbReference type="ARBA" id="ARBA00052546"/>
    </source>
</evidence>
<evidence type="ECO:0000259" key="10">
    <source>
        <dbReference type="Pfam" id="PF02770"/>
    </source>
</evidence>
<feature type="region of interest" description="Disordered" evidence="8">
    <location>
        <begin position="1"/>
        <end position="39"/>
    </location>
</feature>
<evidence type="ECO:0000256" key="4">
    <source>
        <dbReference type="ARBA" id="ARBA00022827"/>
    </source>
</evidence>
<evidence type="ECO:0000256" key="1">
    <source>
        <dbReference type="ARBA" id="ARBA00001974"/>
    </source>
</evidence>
<dbReference type="Pfam" id="PF02770">
    <property type="entry name" value="Acyl-CoA_dh_M"/>
    <property type="match status" value="1"/>
</dbReference>
<comment type="caution">
    <text evidence="12">The sequence shown here is derived from an EMBL/GenBank/DDBJ whole genome shotgun (WGS) entry which is preliminary data.</text>
</comment>
<dbReference type="Gene3D" id="2.40.110.10">
    <property type="entry name" value="Butyryl-CoA Dehydrogenase, subunit A, domain 2"/>
    <property type="match status" value="1"/>
</dbReference>
<dbReference type="SUPFAM" id="SSF47203">
    <property type="entry name" value="Acyl-CoA dehydrogenase C-terminal domain-like"/>
    <property type="match status" value="1"/>
</dbReference>
<evidence type="ECO:0000259" key="11">
    <source>
        <dbReference type="Pfam" id="PF02771"/>
    </source>
</evidence>
<dbReference type="AlphaFoldDB" id="A0A502D494"/>
<organism evidence="12 13">
    <name type="scientific">Pedococcus bigeumensis</name>
    <dbReference type="NCBI Taxonomy" id="433644"/>
    <lineage>
        <taxon>Bacteria</taxon>
        <taxon>Bacillati</taxon>
        <taxon>Actinomycetota</taxon>
        <taxon>Actinomycetes</taxon>
        <taxon>Micrococcales</taxon>
        <taxon>Intrasporangiaceae</taxon>
        <taxon>Pedococcus</taxon>
    </lineage>
</organism>
<dbReference type="FunFam" id="1.20.140.10:FF:000019">
    <property type="entry name" value="Acyl-CoA dehydrogenase"/>
    <property type="match status" value="1"/>
</dbReference>
<comment type="similarity">
    <text evidence="2 7">Belongs to the acyl-CoA dehydrogenase family.</text>
</comment>
<proteinExistence type="inferred from homology"/>
<gene>
    <name evidence="12" type="ORF">EAH86_03735</name>
</gene>
<evidence type="ECO:0000256" key="7">
    <source>
        <dbReference type="RuleBase" id="RU362125"/>
    </source>
</evidence>
<dbReference type="EMBL" id="RCZM01000001">
    <property type="protein sequence ID" value="TPG19580.1"/>
    <property type="molecule type" value="Genomic_DNA"/>
</dbReference>
<dbReference type="OrthoDB" id="8876745at2"/>
<dbReference type="Pfam" id="PF00441">
    <property type="entry name" value="Acyl-CoA_dh_1"/>
    <property type="match status" value="1"/>
</dbReference>
<evidence type="ECO:0000313" key="12">
    <source>
        <dbReference type="EMBL" id="TPG19580.1"/>
    </source>
</evidence>
<evidence type="ECO:0000259" key="9">
    <source>
        <dbReference type="Pfam" id="PF00441"/>
    </source>
</evidence>
<keyword evidence="13" id="KW-1185">Reference proteome</keyword>
<sequence length="663" mass="71838">MSSDVEQDRPTTTTTTGDPKPTVHASERESRAVAEAARESDWERPSFAKGLYLGHFDLGLVHPHPRATAEDQARGEEFLARLREVCADIDGAKIERDALIPDEVLARLADIGAFGMKIPREYGGLGLTMSAYGQALMLVGSAHPSLGALLSAHQSIGVPEPVKLVGTAEQKQAFLPRCAAGAISAFLLTEPDVGSDPARMGSTATLTEDGTAYLLDGVKLWTTNGVVAELLVVMARVPKRDGAGDDQQKGGITAFVVEGTAEGITVERRNSFMGLKGIENGLTRFHQVRVPVENRLGKEGDGLKIALTTLNAGRLSIPAMCAAAGKWALKISREWSTERVQWGRPVGEHGAVAEKLAFIAATTYGLESVLELSAQLADAGSKDIRIEAALAKLWASEMAWQIADELVQIRGGRGYETAESLRARGERAVPAEQMMRDLRINRIFEGSTEIMHLLIAREAVDAHLKAAGALAEKDSTLEDKARAAAGASGFYAKWLPQLVVGKGTTPTSYAEFGTLATHLRFVERSSRKLARQTFYGMSRWQAKMEYRQVFLGRVVDIGAELFAISAACSRAEMLRTDDEARGRSAYQLADVFCQQSRHRVEALFTDLWSNTDDADTRLAKGVLAGDYTWLEEGVIDQSEGTGPWIAPWSPGASESESVWRAVR</sequence>
<dbReference type="Gene3D" id="1.10.540.10">
    <property type="entry name" value="Acyl-CoA dehydrogenase/oxidase, N-terminal domain"/>
    <property type="match status" value="1"/>
</dbReference>
<evidence type="ECO:0000256" key="2">
    <source>
        <dbReference type="ARBA" id="ARBA00009347"/>
    </source>
</evidence>
<dbReference type="InterPro" id="IPR006091">
    <property type="entry name" value="Acyl-CoA_Oxase/DH_mid-dom"/>
</dbReference>
<feature type="domain" description="Acyl-CoA dehydrogenase/oxidase C-terminal" evidence="9">
    <location>
        <begin position="300"/>
        <end position="458"/>
    </location>
</feature>
<evidence type="ECO:0000313" key="13">
    <source>
        <dbReference type="Proteomes" id="UP000317722"/>
    </source>
</evidence>
<dbReference type="RefSeq" id="WP_140737228.1">
    <property type="nucleotide sequence ID" value="NZ_RCZM01000001.1"/>
</dbReference>
<name>A0A502D494_9MICO</name>
<dbReference type="GO" id="GO:0003995">
    <property type="term" value="F:acyl-CoA dehydrogenase activity"/>
    <property type="evidence" value="ECO:0007669"/>
    <property type="project" value="TreeGrafter"/>
</dbReference>
<evidence type="ECO:0000256" key="3">
    <source>
        <dbReference type="ARBA" id="ARBA00022630"/>
    </source>
</evidence>
<protein>
    <submittedName>
        <fullName evidence="12">Acyl-CoA dehydrogenase</fullName>
    </submittedName>
</protein>
<keyword evidence="5 7" id="KW-0560">Oxidoreductase</keyword>
<dbReference type="PANTHER" id="PTHR43884:SF9">
    <property type="entry name" value="COMPLEX I ASSEMBLY FACTOR ACAD9, MITOCHONDRIAL"/>
    <property type="match status" value="1"/>
</dbReference>
<dbReference type="SUPFAM" id="SSF56645">
    <property type="entry name" value="Acyl-CoA dehydrogenase NM domain-like"/>
    <property type="match status" value="1"/>
</dbReference>
<reference evidence="12 13" key="1">
    <citation type="journal article" date="2019" name="Environ. Microbiol.">
        <title>Species interactions and distinct microbial communities in high Arctic permafrost affected cryosols are associated with the CH4 and CO2 gas fluxes.</title>
        <authorList>
            <person name="Altshuler I."/>
            <person name="Hamel J."/>
            <person name="Turney S."/>
            <person name="Magnuson E."/>
            <person name="Levesque R."/>
            <person name="Greer C."/>
            <person name="Whyte L.G."/>
        </authorList>
    </citation>
    <scope>NUCLEOTIDE SEQUENCE [LARGE SCALE GENOMIC DNA]</scope>
    <source>
        <strain evidence="12 13">S9.3A</strain>
    </source>
</reference>
<dbReference type="InterPro" id="IPR013786">
    <property type="entry name" value="AcylCoA_DH/ox_N"/>
</dbReference>
<dbReference type="InterPro" id="IPR037069">
    <property type="entry name" value="AcylCoA_DH/ox_N_sf"/>
</dbReference>
<dbReference type="GO" id="GO:0050660">
    <property type="term" value="F:flavin adenine dinucleotide binding"/>
    <property type="evidence" value="ECO:0007669"/>
    <property type="project" value="InterPro"/>
</dbReference>
<accession>A0A502D494</accession>
<evidence type="ECO:0000256" key="5">
    <source>
        <dbReference type="ARBA" id="ARBA00023002"/>
    </source>
</evidence>
<dbReference type="InterPro" id="IPR036250">
    <property type="entry name" value="AcylCo_DH-like_C"/>
</dbReference>
<keyword evidence="3 7" id="KW-0285">Flavoprotein</keyword>
<feature type="domain" description="Acyl-CoA dehydrogenase/oxidase N-terminal" evidence="11">
    <location>
        <begin position="91"/>
        <end position="181"/>
    </location>
</feature>
<dbReference type="PANTHER" id="PTHR43884">
    <property type="entry name" value="ACYL-COA DEHYDROGENASE"/>
    <property type="match status" value="1"/>
</dbReference>
<dbReference type="InterPro" id="IPR009100">
    <property type="entry name" value="AcylCoA_DH/oxidase_NM_dom_sf"/>
</dbReference>
<dbReference type="Gene3D" id="1.20.140.10">
    <property type="entry name" value="Butyryl-CoA Dehydrogenase, subunit A, domain 3"/>
    <property type="match status" value="2"/>
</dbReference>
<feature type="compositionally biased region" description="Basic and acidic residues" evidence="8">
    <location>
        <begin position="25"/>
        <end position="39"/>
    </location>
</feature>
<comment type="cofactor">
    <cofactor evidence="1 7">
        <name>FAD</name>
        <dbReference type="ChEBI" id="CHEBI:57692"/>
    </cofactor>
</comment>
<dbReference type="Proteomes" id="UP000317722">
    <property type="component" value="Unassembled WGS sequence"/>
</dbReference>
<dbReference type="InterPro" id="IPR009075">
    <property type="entry name" value="AcylCo_DH/oxidase_C"/>
</dbReference>
<comment type="catalytic activity">
    <reaction evidence="6">
        <text>a 2,3-saturated acyl-CoA + A = a 2,3-dehydroacyl-CoA + AH2</text>
        <dbReference type="Rhea" id="RHEA:48608"/>
        <dbReference type="ChEBI" id="CHEBI:13193"/>
        <dbReference type="ChEBI" id="CHEBI:17499"/>
        <dbReference type="ChEBI" id="CHEBI:60015"/>
        <dbReference type="ChEBI" id="CHEBI:65111"/>
    </reaction>
</comment>